<evidence type="ECO:0000256" key="2">
    <source>
        <dbReference type="SAM" id="Phobius"/>
    </source>
</evidence>
<proteinExistence type="inferred from homology"/>
<keyword evidence="2" id="KW-1133">Transmembrane helix</keyword>
<evidence type="ECO:0000313" key="3">
    <source>
        <dbReference type="Proteomes" id="UP000035680"/>
    </source>
</evidence>
<feature type="transmembrane region" description="Helical" evidence="2">
    <location>
        <begin position="236"/>
        <end position="257"/>
    </location>
</feature>
<reference evidence="4" key="2">
    <citation type="submission" date="2015-08" db="UniProtKB">
        <authorList>
            <consortium name="WormBaseParasite"/>
        </authorList>
    </citation>
    <scope>IDENTIFICATION</scope>
</reference>
<dbReference type="Proteomes" id="UP000035680">
    <property type="component" value="Unassembled WGS sequence"/>
</dbReference>
<organism evidence="3 4">
    <name type="scientific">Strongyloides venezuelensis</name>
    <name type="common">Threadworm</name>
    <dbReference type="NCBI Taxonomy" id="75913"/>
    <lineage>
        <taxon>Eukaryota</taxon>
        <taxon>Metazoa</taxon>
        <taxon>Ecdysozoa</taxon>
        <taxon>Nematoda</taxon>
        <taxon>Chromadorea</taxon>
        <taxon>Rhabditida</taxon>
        <taxon>Tylenchina</taxon>
        <taxon>Panagrolaimomorpha</taxon>
        <taxon>Strongyloidoidea</taxon>
        <taxon>Strongyloididae</taxon>
        <taxon>Strongyloides</taxon>
    </lineage>
</organism>
<accession>A0A0K0F2K4</accession>
<dbReference type="InterPro" id="IPR032776">
    <property type="entry name" value="CECR6/TMEM121"/>
</dbReference>
<evidence type="ECO:0000256" key="1">
    <source>
        <dbReference type="ARBA" id="ARBA00007711"/>
    </source>
</evidence>
<keyword evidence="2" id="KW-0812">Transmembrane</keyword>
<dbReference type="WBParaSite" id="SVE_0303300.1">
    <property type="protein sequence ID" value="SVE_0303300.1"/>
    <property type="gene ID" value="SVE_0303300"/>
</dbReference>
<feature type="transmembrane region" description="Helical" evidence="2">
    <location>
        <begin position="88"/>
        <end position="109"/>
    </location>
</feature>
<dbReference type="InterPro" id="IPR026624">
    <property type="entry name" value="CECR6"/>
</dbReference>
<dbReference type="PANTHER" id="PTHR47399">
    <property type="entry name" value="TRANSMEMBRANE PROTEIN 121B"/>
    <property type="match status" value="1"/>
</dbReference>
<dbReference type="AlphaFoldDB" id="A0A0K0F2K4"/>
<feature type="transmembrane region" description="Helical" evidence="2">
    <location>
        <begin position="195"/>
        <end position="216"/>
    </location>
</feature>
<feature type="transmembrane region" description="Helical" evidence="2">
    <location>
        <begin position="12"/>
        <end position="32"/>
    </location>
</feature>
<protein>
    <submittedName>
        <fullName evidence="4">Transmembrane protein</fullName>
    </submittedName>
</protein>
<evidence type="ECO:0000313" key="4">
    <source>
        <dbReference type="WBParaSite" id="SVE_0303300.1"/>
    </source>
</evidence>
<comment type="similarity">
    <text evidence="1">Belongs to the TMEM121 family.</text>
</comment>
<feature type="transmembrane region" description="Helical" evidence="2">
    <location>
        <begin position="44"/>
        <end position="67"/>
    </location>
</feature>
<dbReference type="PANTHER" id="PTHR47399:SF1">
    <property type="entry name" value="TRANSMEMBRANE PROTEIN 121B"/>
    <property type="match status" value="1"/>
</dbReference>
<name>A0A0K0F2K4_STRVS</name>
<sequence length="329" mass="38981">MNVVPGRYCRCIVDSAALLTCIILISIQSFILSHFCVINLRNQFFYSVSIPDVVLILFIIFTTIAQIRKNQKYMRENYTRDGLLKNTWILWLIYSFILSLKIIITFMYFYQDLIPQPLENYEKVFDDHLYKLTVGLSIFIFVILLEANHYTSLTSKRQISIDNIFNSRCLDILDTISILDLLFENEKNLWKLSSFFRYCILTLICLNLILPSFTLLPMKYTKISEKFFCSTKIWGYFYILLVNGPYIGIRSYLYYLFKLRKVGEKYDISVFILKNILSIYIGTRNLWNGLQYWREKRMYSVVELHKSTKVVSMSNEESDSDLNSFESQL</sequence>
<keyword evidence="3" id="KW-1185">Reference proteome</keyword>
<feature type="transmembrane region" description="Helical" evidence="2">
    <location>
        <begin position="129"/>
        <end position="147"/>
    </location>
</feature>
<keyword evidence="2" id="KW-0472">Membrane</keyword>
<reference evidence="3" key="1">
    <citation type="submission" date="2014-07" db="EMBL/GenBank/DDBJ databases">
        <authorList>
            <person name="Martin A.A"/>
            <person name="De Silva N."/>
        </authorList>
    </citation>
    <scope>NUCLEOTIDE SEQUENCE</scope>
</reference>
<dbReference type="Pfam" id="PF14997">
    <property type="entry name" value="CECR6_TMEM121"/>
    <property type="match status" value="1"/>
</dbReference>